<keyword evidence="2" id="KW-1185">Reference proteome</keyword>
<sequence length="201" mass="22963">METDIKELAPGPETRQDIMDQLLNGRLEYWHRLSFFNETDGLKKARRYLSPNFGCHTVNILEEYRKLLQNAYRRSERNYPPTIDDTSFLIHSSLLKSVLQNLVYVASLSKITLVPVQAIYNAKATPKRRYTLGNAPDLYKLTFCSVSILADPPNCDCLAIRRPAMRVGKLTIMVLIKVNGMSGRCYCCMNEQATESTSYLI</sequence>
<name>A0AA38NZI6_9AGAR</name>
<evidence type="ECO:0000313" key="1">
    <source>
        <dbReference type="EMBL" id="KAJ3833529.1"/>
    </source>
</evidence>
<protein>
    <submittedName>
        <fullName evidence="1">Uncharacterized protein</fullName>
    </submittedName>
</protein>
<proteinExistence type="predicted"/>
<dbReference type="Proteomes" id="UP001163846">
    <property type="component" value="Unassembled WGS sequence"/>
</dbReference>
<gene>
    <name evidence="1" type="ORF">F5878DRAFT_713192</name>
</gene>
<accession>A0AA38NZI6</accession>
<dbReference type="AlphaFoldDB" id="A0AA38NZI6"/>
<dbReference type="EMBL" id="MU806677">
    <property type="protein sequence ID" value="KAJ3833529.1"/>
    <property type="molecule type" value="Genomic_DNA"/>
</dbReference>
<evidence type="ECO:0000313" key="2">
    <source>
        <dbReference type="Proteomes" id="UP001163846"/>
    </source>
</evidence>
<comment type="caution">
    <text evidence="1">The sequence shown here is derived from an EMBL/GenBank/DDBJ whole genome shotgun (WGS) entry which is preliminary data.</text>
</comment>
<reference evidence="1" key="1">
    <citation type="submission" date="2022-08" db="EMBL/GenBank/DDBJ databases">
        <authorList>
            <consortium name="DOE Joint Genome Institute"/>
            <person name="Min B."/>
            <person name="Riley R."/>
            <person name="Sierra-Patev S."/>
            <person name="Naranjo-Ortiz M."/>
            <person name="Looney B."/>
            <person name="Konkel Z."/>
            <person name="Slot J.C."/>
            <person name="Sakamoto Y."/>
            <person name="Steenwyk J.L."/>
            <person name="Rokas A."/>
            <person name="Carro J."/>
            <person name="Camarero S."/>
            <person name="Ferreira P."/>
            <person name="Molpeceres G."/>
            <person name="Ruiz-Duenas F.J."/>
            <person name="Serrano A."/>
            <person name="Henrissat B."/>
            <person name="Drula E."/>
            <person name="Hughes K.W."/>
            <person name="Mata J.L."/>
            <person name="Ishikawa N.K."/>
            <person name="Vargas-Isla R."/>
            <person name="Ushijima S."/>
            <person name="Smith C.A."/>
            <person name="Ahrendt S."/>
            <person name="Andreopoulos W."/>
            <person name="He G."/>
            <person name="Labutti K."/>
            <person name="Lipzen A."/>
            <person name="Ng V."/>
            <person name="Sandor L."/>
            <person name="Barry K."/>
            <person name="Martinez A.T."/>
            <person name="Xiao Y."/>
            <person name="Gibbons J.G."/>
            <person name="Terashima K."/>
            <person name="Hibbett D.S."/>
            <person name="Grigoriev I.V."/>
        </authorList>
    </citation>
    <scope>NUCLEOTIDE SEQUENCE</scope>
    <source>
        <strain evidence="1">TFB9207</strain>
    </source>
</reference>
<organism evidence="1 2">
    <name type="scientific">Lentinula raphanica</name>
    <dbReference type="NCBI Taxonomy" id="153919"/>
    <lineage>
        <taxon>Eukaryota</taxon>
        <taxon>Fungi</taxon>
        <taxon>Dikarya</taxon>
        <taxon>Basidiomycota</taxon>
        <taxon>Agaricomycotina</taxon>
        <taxon>Agaricomycetes</taxon>
        <taxon>Agaricomycetidae</taxon>
        <taxon>Agaricales</taxon>
        <taxon>Marasmiineae</taxon>
        <taxon>Omphalotaceae</taxon>
        <taxon>Lentinula</taxon>
    </lineage>
</organism>